<comment type="similarity">
    <text evidence="1">Belongs to the peptidase S28 family.</text>
</comment>
<evidence type="ECO:0000313" key="6">
    <source>
        <dbReference type="EMBL" id="SAM07876.1"/>
    </source>
</evidence>
<evidence type="ECO:0000256" key="2">
    <source>
        <dbReference type="ARBA" id="ARBA00022670"/>
    </source>
</evidence>
<keyword evidence="5" id="KW-0325">Glycoprotein</keyword>
<dbReference type="PANTHER" id="PTHR11010:SF23">
    <property type="entry name" value="SERINE PEPTIDASE"/>
    <property type="match status" value="1"/>
</dbReference>
<dbReference type="Gene3D" id="3.40.50.1820">
    <property type="entry name" value="alpha/beta hydrolase"/>
    <property type="match status" value="2"/>
</dbReference>
<dbReference type="Proteomes" id="UP000078561">
    <property type="component" value="Unassembled WGS sequence"/>
</dbReference>
<keyword evidence="4" id="KW-0378">Hydrolase</keyword>
<dbReference type="GO" id="GO:0070008">
    <property type="term" value="F:serine-type exopeptidase activity"/>
    <property type="evidence" value="ECO:0007669"/>
    <property type="project" value="InterPro"/>
</dbReference>
<dbReference type="EMBL" id="LT554871">
    <property type="protein sequence ID" value="SAM07876.1"/>
    <property type="molecule type" value="Genomic_DNA"/>
</dbReference>
<reference evidence="6" key="1">
    <citation type="submission" date="2016-04" db="EMBL/GenBank/DDBJ databases">
        <authorList>
            <person name="Evans L.H."/>
            <person name="Alamgir A."/>
            <person name="Owens N."/>
            <person name="Weber N.D."/>
            <person name="Virtaneva K."/>
            <person name="Barbian K."/>
            <person name="Babar A."/>
            <person name="Rosenke K."/>
        </authorList>
    </citation>
    <scope>NUCLEOTIDE SEQUENCE [LARGE SCALE GENOMIC DNA]</scope>
    <source>
        <strain evidence="6">CBS 101.48</strain>
    </source>
</reference>
<evidence type="ECO:0000313" key="7">
    <source>
        <dbReference type="Proteomes" id="UP000078561"/>
    </source>
</evidence>
<dbReference type="AlphaFoldDB" id="A0A163K1Z3"/>
<keyword evidence="3" id="KW-0732">Signal</keyword>
<protein>
    <submittedName>
        <fullName evidence="6">Uncharacterized protein</fullName>
    </submittedName>
</protein>
<dbReference type="InterPro" id="IPR008758">
    <property type="entry name" value="Peptidase_S28"/>
</dbReference>
<dbReference type="GO" id="GO:0008239">
    <property type="term" value="F:dipeptidyl-peptidase activity"/>
    <property type="evidence" value="ECO:0007669"/>
    <property type="project" value="TreeGrafter"/>
</dbReference>
<name>A0A163K1Z3_ABSGL</name>
<dbReference type="OrthoDB" id="1735038at2759"/>
<organism evidence="6">
    <name type="scientific">Absidia glauca</name>
    <name type="common">Pin mould</name>
    <dbReference type="NCBI Taxonomy" id="4829"/>
    <lineage>
        <taxon>Eukaryota</taxon>
        <taxon>Fungi</taxon>
        <taxon>Fungi incertae sedis</taxon>
        <taxon>Mucoromycota</taxon>
        <taxon>Mucoromycotina</taxon>
        <taxon>Mucoromycetes</taxon>
        <taxon>Mucorales</taxon>
        <taxon>Cunninghamellaceae</taxon>
        <taxon>Absidia</taxon>
    </lineage>
</organism>
<keyword evidence="7" id="KW-1185">Reference proteome</keyword>
<evidence type="ECO:0000256" key="3">
    <source>
        <dbReference type="ARBA" id="ARBA00022729"/>
    </source>
</evidence>
<dbReference type="SUPFAM" id="SSF53474">
    <property type="entry name" value="alpha/beta-Hydrolases"/>
    <property type="match status" value="1"/>
</dbReference>
<sequence>MSTSTLLPKVDPRYGPYHFDQAIDHLDSESTTTFKQRYWVNSDWYKAGGPVILYNAGETAADDRSHYVTNSSMAHLAQSLGGIVIVLEHRSYGQSQPGADYSTKYLKTLTTHNALEDMASIIRKIKIPNLDQDLPPAPKTKWIVYGGSYSGNLAAWMRQKYPELVFAAVPSSAPVQMSYNFYQYFQAVQKYAPAHCVRSIEAAITYVDHILFSPFHKPKDLLKKQFGAEGLQHDDDFAELLTFPLGLWQAMTPDENPFGEFCAIFDNTTTVHEHVEAYASYINKTIQYACDGTPVNRCLDTHDPRAPQYTDLKEESRAWMYQVCTEYAYWQTAPPFWKSSIVSRKLTTQWYQRQCPLYYGEHDVPFRPTWRYINDEYQGWHTELSRTFWIDGEWDPWRTLSVQSDDAPSRSGNEDAVFVVLPKAVHHWDFFVSDNVDQSIKDVQAKLVETISGWIQEDDAEDDDALPKLRYQDAANNMAFSM</sequence>
<keyword evidence="2" id="KW-0645">Protease</keyword>
<dbReference type="Pfam" id="PF05577">
    <property type="entry name" value="Peptidase_S28"/>
    <property type="match status" value="1"/>
</dbReference>
<evidence type="ECO:0000256" key="5">
    <source>
        <dbReference type="ARBA" id="ARBA00023180"/>
    </source>
</evidence>
<dbReference type="OMA" id="QVCTEYA"/>
<gene>
    <name evidence="6" type="primary">ABSGL_13534.1 scaffold 14267</name>
</gene>
<dbReference type="PANTHER" id="PTHR11010">
    <property type="entry name" value="PROTEASE S28 PRO-X CARBOXYPEPTIDASE-RELATED"/>
    <property type="match status" value="1"/>
</dbReference>
<evidence type="ECO:0000256" key="4">
    <source>
        <dbReference type="ARBA" id="ARBA00022801"/>
    </source>
</evidence>
<dbReference type="GO" id="GO:0006508">
    <property type="term" value="P:proteolysis"/>
    <property type="evidence" value="ECO:0007669"/>
    <property type="project" value="UniProtKB-KW"/>
</dbReference>
<accession>A0A163K1Z3</accession>
<dbReference type="InterPro" id="IPR029058">
    <property type="entry name" value="AB_hydrolase_fold"/>
</dbReference>
<dbReference type="InParanoid" id="A0A163K1Z3"/>
<proteinExistence type="inferred from homology"/>
<evidence type="ECO:0000256" key="1">
    <source>
        <dbReference type="ARBA" id="ARBA00011079"/>
    </source>
</evidence>